<dbReference type="InterPro" id="IPR003661">
    <property type="entry name" value="HisK_dim/P_dom"/>
</dbReference>
<proteinExistence type="predicted"/>
<dbReference type="InterPro" id="IPR005467">
    <property type="entry name" value="His_kinase_dom"/>
</dbReference>
<dbReference type="InterPro" id="IPR036097">
    <property type="entry name" value="HisK_dim/P_sf"/>
</dbReference>
<evidence type="ECO:0000259" key="6">
    <source>
        <dbReference type="PROSITE" id="PS50109"/>
    </source>
</evidence>
<dbReference type="InterPro" id="IPR011006">
    <property type="entry name" value="CheY-like_superfamily"/>
</dbReference>
<evidence type="ECO:0000256" key="4">
    <source>
        <dbReference type="PROSITE-ProRule" id="PRU00169"/>
    </source>
</evidence>
<evidence type="ECO:0000313" key="8">
    <source>
        <dbReference type="EMBL" id="BCR03120.1"/>
    </source>
</evidence>
<reference evidence="8 9" key="1">
    <citation type="journal article" date="2016" name="C (Basel)">
        <title>Selective Growth of and Electricity Production by Marine Exoelectrogenic Bacteria in Self-Aggregated Hydrogel of Microbially Reduced Graphene Oxide.</title>
        <authorList>
            <person name="Yoshida N."/>
            <person name="Goto Y."/>
            <person name="Miyata Y."/>
        </authorList>
    </citation>
    <scope>NUCLEOTIDE SEQUENCE [LARGE SCALE GENOMIC DNA]</scope>
    <source>
        <strain evidence="8 9">NIT-T3</strain>
    </source>
</reference>
<dbReference type="EC" id="2.7.13.3" evidence="2"/>
<dbReference type="SUPFAM" id="SSF55874">
    <property type="entry name" value="ATPase domain of HSP90 chaperone/DNA topoisomerase II/histidine kinase"/>
    <property type="match status" value="1"/>
</dbReference>
<dbReference type="CDD" id="cd00082">
    <property type="entry name" value="HisKA"/>
    <property type="match status" value="1"/>
</dbReference>
<evidence type="ECO:0000256" key="5">
    <source>
        <dbReference type="SAM" id="Coils"/>
    </source>
</evidence>
<dbReference type="SMART" id="SM00388">
    <property type="entry name" value="HisKA"/>
    <property type="match status" value="1"/>
</dbReference>
<protein>
    <recommendedName>
        <fullName evidence="2">histidine kinase</fullName>
        <ecNumber evidence="2">2.7.13.3</ecNumber>
    </recommendedName>
</protein>
<dbReference type="SUPFAM" id="SSF47384">
    <property type="entry name" value="Homodimeric domain of signal transducing histidine kinase"/>
    <property type="match status" value="1"/>
</dbReference>
<reference evidence="8 9" key="2">
    <citation type="journal article" date="2021" name="Int. J. Syst. Evol. Microbiol.">
        <title>Isolation and Polyphasic Characterization of Desulfuromonas versatilis sp. Nov., an Electrogenic Bacteria Capable of Versatile Metabolism Isolated from a Graphene Oxide-Reducing Enrichment Culture.</title>
        <authorList>
            <person name="Xie L."/>
            <person name="Yoshida N."/>
            <person name="Ishii S."/>
            <person name="Meng L."/>
        </authorList>
    </citation>
    <scope>NUCLEOTIDE SEQUENCE [LARGE SCALE GENOMIC DNA]</scope>
    <source>
        <strain evidence="8 9">NIT-T3</strain>
    </source>
</reference>
<dbReference type="InterPro" id="IPR001789">
    <property type="entry name" value="Sig_transdc_resp-reg_receiver"/>
</dbReference>
<feature type="domain" description="Histidine kinase" evidence="6">
    <location>
        <begin position="172"/>
        <end position="415"/>
    </location>
</feature>
<dbReference type="PANTHER" id="PTHR43065:SF50">
    <property type="entry name" value="HISTIDINE KINASE"/>
    <property type="match status" value="1"/>
</dbReference>
<evidence type="ECO:0000256" key="1">
    <source>
        <dbReference type="ARBA" id="ARBA00000085"/>
    </source>
</evidence>
<feature type="coiled-coil region" evidence="5">
    <location>
        <begin position="129"/>
        <end position="156"/>
    </location>
</feature>
<accession>A0ABM8HLU8</accession>
<evidence type="ECO:0000313" key="9">
    <source>
        <dbReference type="Proteomes" id="UP001319827"/>
    </source>
</evidence>
<dbReference type="PROSITE" id="PS50110">
    <property type="entry name" value="RESPONSE_REGULATORY"/>
    <property type="match status" value="1"/>
</dbReference>
<dbReference type="InterPro" id="IPR003594">
    <property type="entry name" value="HATPase_dom"/>
</dbReference>
<dbReference type="SUPFAM" id="SSF52172">
    <property type="entry name" value="CheY-like"/>
    <property type="match status" value="1"/>
</dbReference>
<evidence type="ECO:0000256" key="3">
    <source>
        <dbReference type="ARBA" id="ARBA00022553"/>
    </source>
</evidence>
<feature type="modified residue" description="4-aspartylphosphate" evidence="4">
    <location>
        <position position="58"/>
    </location>
</feature>
<sequence length="416" mass="46045">MSRKQTATVILVDDDPLVREVGVRLLGEAGYSVQPFESGQAALDLLRSGAEVDMVLSDIKMPGMSGIQLLEEIRAFDQQTPVILMTGYAEVEMAVAAIQKGVFDFILKPYNPPQLLHSVEKAIDMRRLRQIEQNYQAELEARVEQATQELQATHEKMLQGEKMASIGQLAAGVAHEINNPVGFIASNLSTLSNYVERLVAYIAAQEQALTACCPDQTRETLDQERRRLKLDHIREDIRPLLAESIEGTDRIKKLVLSLKTFSRVDDAEFIPADINAGLESTINICWNEIKYVATLNREFGELPMARVYPQQLNQVFMNLLVNAAHAIEGQGEITVKTWHDDGAIFVSIADTGCGIPESIRDKIFDPFFTTKESGKGTGLGLSIACDIVRKHRGEISLESSPGKGTTFVVRLPLHQG</sequence>
<dbReference type="RefSeq" id="WP_264082180.1">
    <property type="nucleotide sequence ID" value="NZ_AP024355.1"/>
</dbReference>
<dbReference type="InterPro" id="IPR004358">
    <property type="entry name" value="Sig_transdc_His_kin-like_C"/>
</dbReference>
<dbReference type="Proteomes" id="UP001319827">
    <property type="component" value="Chromosome"/>
</dbReference>
<dbReference type="PANTHER" id="PTHR43065">
    <property type="entry name" value="SENSOR HISTIDINE KINASE"/>
    <property type="match status" value="1"/>
</dbReference>
<organism evidence="8 9">
    <name type="scientific">Desulfuromonas versatilis</name>
    <dbReference type="NCBI Taxonomy" id="2802975"/>
    <lineage>
        <taxon>Bacteria</taxon>
        <taxon>Pseudomonadati</taxon>
        <taxon>Thermodesulfobacteriota</taxon>
        <taxon>Desulfuromonadia</taxon>
        <taxon>Desulfuromonadales</taxon>
        <taxon>Desulfuromonadaceae</taxon>
        <taxon>Desulfuromonas</taxon>
    </lineage>
</organism>
<feature type="domain" description="Response regulatory" evidence="7">
    <location>
        <begin position="8"/>
        <end position="123"/>
    </location>
</feature>
<keyword evidence="9" id="KW-1185">Reference proteome</keyword>
<dbReference type="SMART" id="SM00387">
    <property type="entry name" value="HATPase_c"/>
    <property type="match status" value="1"/>
</dbReference>
<dbReference type="Gene3D" id="3.40.50.2300">
    <property type="match status" value="1"/>
</dbReference>
<keyword evidence="3 4" id="KW-0597">Phosphoprotein</keyword>
<keyword evidence="5" id="KW-0175">Coiled coil</keyword>
<dbReference type="Gene3D" id="3.30.565.10">
    <property type="entry name" value="Histidine kinase-like ATPase, C-terminal domain"/>
    <property type="match status" value="1"/>
</dbReference>
<gene>
    <name evidence="8" type="ORF">DESUT3_01890</name>
</gene>
<dbReference type="InterPro" id="IPR036890">
    <property type="entry name" value="HATPase_C_sf"/>
</dbReference>
<evidence type="ECO:0000259" key="7">
    <source>
        <dbReference type="PROSITE" id="PS50110"/>
    </source>
</evidence>
<dbReference type="Gene3D" id="1.10.287.130">
    <property type="match status" value="1"/>
</dbReference>
<dbReference type="PRINTS" id="PR00344">
    <property type="entry name" value="BCTRLSENSOR"/>
</dbReference>
<dbReference type="SMART" id="SM00448">
    <property type="entry name" value="REC"/>
    <property type="match status" value="1"/>
</dbReference>
<dbReference type="PROSITE" id="PS50109">
    <property type="entry name" value="HIS_KIN"/>
    <property type="match status" value="1"/>
</dbReference>
<dbReference type="EMBL" id="AP024355">
    <property type="protein sequence ID" value="BCR03120.1"/>
    <property type="molecule type" value="Genomic_DNA"/>
</dbReference>
<name>A0ABM8HLU8_9BACT</name>
<dbReference type="Pfam" id="PF02518">
    <property type="entry name" value="HATPase_c"/>
    <property type="match status" value="1"/>
</dbReference>
<evidence type="ECO:0000256" key="2">
    <source>
        <dbReference type="ARBA" id="ARBA00012438"/>
    </source>
</evidence>
<dbReference type="Pfam" id="PF00072">
    <property type="entry name" value="Response_reg"/>
    <property type="match status" value="1"/>
</dbReference>
<comment type="catalytic activity">
    <reaction evidence="1">
        <text>ATP + protein L-histidine = ADP + protein N-phospho-L-histidine.</text>
        <dbReference type="EC" id="2.7.13.3"/>
    </reaction>
</comment>